<proteinExistence type="predicted"/>
<dbReference type="PANTHER" id="PTHR43547">
    <property type="entry name" value="TWO-COMPONENT HISTIDINE KINASE"/>
    <property type="match status" value="1"/>
</dbReference>
<evidence type="ECO:0000256" key="2">
    <source>
        <dbReference type="ARBA" id="ARBA00012438"/>
    </source>
</evidence>
<dbReference type="InterPro" id="IPR005467">
    <property type="entry name" value="His_kinase_dom"/>
</dbReference>
<dbReference type="EMBL" id="RCZA01000004">
    <property type="protein sequence ID" value="TPG84443.1"/>
    <property type="molecule type" value="Genomic_DNA"/>
</dbReference>
<evidence type="ECO:0000313" key="7">
    <source>
        <dbReference type="EMBL" id="TPG84443.1"/>
    </source>
</evidence>
<evidence type="ECO:0000259" key="6">
    <source>
        <dbReference type="PROSITE" id="PS50109"/>
    </source>
</evidence>
<name>A0A502IEL4_9PSED</name>
<reference evidence="7 8" key="1">
    <citation type="journal article" date="2019" name="Environ. Microbiol.">
        <title>Species interactions and distinct microbial communities in high Arctic permafrost affected cryosols are associated with the CH4 and CO2 gas fluxes.</title>
        <authorList>
            <person name="Altshuler I."/>
            <person name="Hamel J."/>
            <person name="Turney S."/>
            <person name="Magnuson E."/>
            <person name="Levesque R."/>
            <person name="Greer C."/>
            <person name="Whyte L.G."/>
        </authorList>
    </citation>
    <scope>NUCLEOTIDE SEQUENCE [LARGE SCALE GENOMIC DNA]</scope>
    <source>
        <strain evidence="7 8">OWC5</strain>
    </source>
</reference>
<evidence type="ECO:0000256" key="4">
    <source>
        <dbReference type="ARBA" id="ARBA00022679"/>
    </source>
</evidence>
<dbReference type="SUPFAM" id="SSF47384">
    <property type="entry name" value="Homodimeric domain of signal transducing histidine kinase"/>
    <property type="match status" value="1"/>
</dbReference>
<dbReference type="Proteomes" id="UP000320914">
    <property type="component" value="Unassembled WGS sequence"/>
</dbReference>
<gene>
    <name evidence="7" type="ORF">EAH74_10340</name>
</gene>
<accession>A0A502IEL4</accession>
<keyword evidence="4" id="KW-0808">Transferase</keyword>
<dbReference type="InterPro" id="IPR003594">
    <property type="entry name" value="HATPase_dom"/>
</dbReference>
<dbReference type="InterPro" id="IPR003661">
    <property type="entry name" value="HisK_dim/P_dom"/>
</dbReference>
<dbReference type="GO" id="GO:0000155">
    <property type="term" value="F:phosphorelay sensor kinase activity"/>
    <property type="evidence" value="ECO:0007669"/>
    <property type="project" value="InterPro"/>
</dbReference>
<dbReference type="Pfam" id="PF02518">
    <property type="entry name" value="HATPase_c"/>
    <property type="match status" value="1"/>
</dbReference>
<dbReference type="SMART" id="SM00387">
    <property type="entry name" value="HATPase_c"/>
    <property type="match status" value="1"/>
</dbReference>
<dbReference type="RefSeq" id="WP_140678048.1">
    <property type="nucleotide sequence ID" value="NZ_RCZA01000004.1"/>
</dbReference>
<evidence type="ECO:0000313" key="8">
    <source>
        <dbReference type="Proteomes" id="UP000320914"/>
    </source>
</evidence>
<dbReference type="Gene3D" id="3.30.565.10">
    <property type="entry name" value="Histidine kinase-like ATPase, C-terminal domain"/>
    <property type="match status" value="1"/>
</dbReference>
<dbReference type="Pfam" id="PF00512">
    <property type="entry name" value="HisKA"/>
    <property type="match status" value="1"/>
</dbReference>
<evidence type="ECO:0000256" key="3">
    <source>
        <dbReference type="ARBA" id="ARBA00022553"/>
    </source>
</evidence>
<dbReference type="SUPFAM" id="SSF55874">
    <property type="entry name" value="ATPase domain of HSP90 chaperone/DNA topoisomerase II/histidine kinase"/>
    <property type="match status" value="1"/>
</dbReference>
<organism evidence="7 8">
    <name type="scientific">Pseudomonas mandelii</name>
    <dbReference type="NCBI Taxonomy" id="75612"/>
    <lineage>
        <taxon>Bacteria</taxon>
        <taxon>Pseudomonadati</taxon>
        <taxon>Pseudomonadota</taxon>
        <taxon>Gammaproteobacteria</taxon>
        <taxon>Pseudomonadales</taxon>
        <taxon>Pseudomonadaceae</taxon>
        <taxon>Pseudomonas</taxon>
    </lineage>
</organism>
<dbReference type="InterPro" id="IPR036890">
    <property type="entry name" value="HATPase_C_sf"/>
</dbReference>
<keyword evidence="5 7" id="KW-0418">Kinase</keyword>
<evidence type="ECO:0000256" key="5">
    <source>
        <dbReference type="ARBA" id="ARBA00022777"/>
    </source>
</evidence>
<dbReference type="PRINTS" id="PR00344">
    <property type="entry name" value="BCTRLSENSOR"/>
</dbReference>
<dbReference type="PROSITE" id="PS50109">
    <property type="entry name" value="HIS_KIN"/>
    <property type="match status" value="1"/>
</dbReference>
<feature type="domain" description="Histidine kinase" evidence="6">
    <location>
        <begin position="123"/>
        <end position="339"/>
    </location>
</feature>
<comment type="caution">
    <text evidence="7">The sequence shown here is derived from an EMBL/GenBank/DDBJ whole genome shotgun (WGS) entry which is preliminary data.</text>
</comment>
<keyword evidence="3" id="KW-0597">Phosphoprotein</keyword>
<sequence length="343" mass="37196">MSNVAGTNEREIASAAHELFLLGQKTVEARAVLAALQKELSDTSSRLVDSQQVEQVIEASQQLVPAKLLVQSDAIVAPRLEEQRLYQELREANAQLVIAALSAQDLQAVAERALSQQKSILATVAHELRNPLTPISMIAERMVRLPSDQLPRMRELIEGQVQHMSQLVDDLLDVSRASTGKLRLNRRDVDMIQVLREAIDACRPLMDAQEQHFNAHLPNGILMVNGDPGRLAQILHNLLANAAKYTPTHGRIELSVTVASDVLKITISDNGIGISAKALPFIFDPYVQDVHAVGFNGSGLGIGLTVVRELVEAHGGEVTGMSEGDGMGSEFVVTLPMVIHSNG</sequence>
<dbReference type="Gene3D" id="1.10.287.130">
    <property type="match status" value="1"/>
</dbReference>
<protein>
    <recommendedName>
        <fullName evidence="2">histidine kinase</fullName>
        <ecNumber evidence="2">2.7.13.3</ecNumber>
    </recommendedName>
</protein>
<dbReference type="InterPro" id="IPR004358">
    <property type="entry name" value="Sig_transdc_His_kin-like_C"/>
</dbReference>
<dbReference type="GO" id="GO:0005886">
    <property type="term" value="C:plasma membrane"/>
    <property type="evidence" value="ECO:0007669"/>
    <property type="project" value="UniProtKB-ARBA"/>
</dbReference>
<dbReference type="AlphaFoldDB" id="A0A502IEL4"/>
<dbReference type="PANTHER" id="PTHR43547:SF2">
    <property type="entry name" value="HYBRID SIGNAL TRANSDUCTION HISTIDINE KINASE C"/>
    <property type="match status" value="1"/>
</dbReference>
<dbReference type="InterPro" id="IPR036097">
    <property type="entry name" value="HisK_dim/P_sf"/>
</dbReference>
<evidence type="ECO:0000256" key="1">
    <source>
        <dbReference type="ARBA" id="ARBA00000085"/>
    </source>
</evidence>
<dbReference type="SMART" id="SM00388">
    <property type="entry name" value="HisKA"/>
    <property type="match status" value="1"/>
</dbReference>
<comment type="catalytic activity">
    <reaction evidence="1">
        <text>ATP + protein L-histidine = ADP + protein N-phospho-L-histidine.</text>
        <dbReference type="EC" id="2.7.13.3"/>
    </reaction>
</comment>
<dbReference type="FunFam" id="3.30.565.10:FF:000006">
    <property type="entry name" value="Sensor histidine kinase WalK"/>
    <property type="match status" value="1"/>
</dbReference>
<dbReference type="EC" id="2.7.13.3" evidence="2"/>
<dbReference type="CDD" id="cd00082">
    <property type="entry name" value="HisKA"/>
    <property type="match status" value="1"/>
</dbReference>
<dbReference type="CDD" id="cd00075">
    <property type="entry name" value="HATPase"/>
    <property type="match status" value="1"/>
</dbReference>